<feature type="region of interest" description="Disordered" evidence="1">
    <location>
        <begin position="88"/>
        <end position="177"/>
    </location>
</feature>
<dbReference type="GeneID" id="9617235"/>
<name>D8U051_VOLCA</name>
<sequence>MHVVTTCHLRCDAVLEASPGTKSLDTGDQGTLAVAGGGVSPSSFALKLAMADNERPGNEPTVSAWQRWVCLPFGVFNGPAIFSGQAAGVAPRGASTSPHPERNGHESAEQPKAPSCGNEDYVIVGALPAAADTPDDGRPPDGQVLAHAADISPPGNPSERSGPAPSAGTTPTDQVNDAVLAVQVPQAEQAEAPSV</sequence>
<evidence type="ECO:0000256" key="1">
    <source>
        <dbReference type="SAM" id="MobiDB-lite"/>
    </source>
</evidence>
<proteinExistence type="predicted"/>
<feature type="compositionally biased region" description="Basic and acidic residues" evidence="1">
    <location>
        <begin position="99"/>
        <end position="109"/>
    </location>
</feature>
<dbReference type="Proteomes" id="UP000001058">
    <property type="component" value="Unassembled WGS sequence"/>
</dbReference>
<dbReference type="KEGG" id="vcn:VOLCADRAFT_92627"/>
<reference evidence="2 3" key="1">
    <citation type="journal article" date="2010" name="Science">
        <title>Genomic analysis of organismal complexity in the multicellular green alga Volvox carteri.</title>
        <authorList>
            <person name="Prochnik S.E."/>
            <person name="Umen J."/>
            <person name="Nedelcu A.M."/>
            <person name="Hallmann A."/>
            <person name="Miller S.M."/>
            <person name="Nishii I."/>
            <person name="Ferris P."/>
            <person name="Kuo A."/>
            <person name="Mitros T."/>
            <person name="Fritz-Laylin L.K."/>
            <person name="Hellsten U."/>
            <person name="Chapman J."/>
            <person name="Simakov O."/>
            <person name="Rensing S.A."/>
            <person name="Terry A."/>
            <person name="Pangilinan J."/>
            <person name="Kapitonov V."/>
            <person name="Jurka J."/>
            <person name="Salamov A."/>
            <person name="Shapiro H."/>
            <person name="Schmutz J."/>
            <person name="Grimwood J."/>
            <person name="Lindquist E."/>
            <person name="Lucas S."/>
            <person name="Grigoriev I.V."/>
            <person name="Schmitt R."/>
            <person name="Kirk D."/>
            <person name="Rokhsar D.S."/>
        </authorList>
    </citation>
    <scope>NUCLEOTIDE SEQUENCE [LARGE SCALE GENOMIC DNA]</scope>
    <source>
        <strain evidence="3">f. Nagariensis / Eve</strain>
    </source>
</reference>
<accession>D8U051</accession>
<evidence type="ECO:0000313" key="2">
    <source>
        <dbReference type="EMBL" id="EFJ46876.1"/>
    </source>
</evidence>
<evidence type="ECO:0000313" key="3">
    <source>
        <dbReference type="Proteomes" id="UP000001058"/>
    </source>
</evidence>
<dbReference type="RefSeq" id="XP_002952085.1">
    <property type="nucleotide sequence ID" value="XM_002952039.1"/>
</dbReference>
<keyword evidence="3" id="KW-1185">Reference proteome</keyword>
<protein>
    <submittedName>
        <fullName evidence="2">Uncharacterized protein</fullName>
    </submittedName>
</protein>
<dbReference type="InParanoid" id="D8U051"/>
<dbReference type="AlphaFoldDB" id="D8U051"/>
<dbReference type="EMBL" id="GL378348">
    <property type="protein sequence ID" value="EFJ46876.1"/>
    <property type="molecule type" value="Genomic_DNA"/>
</dbReference>
<gene>
    <name evidence="2" type="ORF">VOLCADRAFT_92627</name>
</gene>
<organism evidence="3">
    <name type="scientific">Volvox carteri f. nagariensis</name>
    <dbReference type="NCBI Taxonomy" id="3068"/>
    <lineage>
        <taxon>Eukaryota</taxon>
        <taxon>Viridiplantae</taxon>
        <taxon>Chlorophyta</taxon>
        <taxon>core chlorophytes</taxon>
        <taxon>Chlorophyceae</taxon>
        <taxon>CS clade</taxon>
        <taxon>Chlamydomonadales</taxon>
        <taxon>Volvocaceae</taxon>
        <taxon>Volvox</taxon>
    </lineage>
</organism>